<organism evidence="1 2">
    <name type="scientific">Elysia crispata</name>
    <name type="common">lettuce slug</name>
    <dbReference type="NCBI Taxonomy" id="231223"/>
    <lineage>
        <taxon>Eukaryota</taxon>
        <taxon>Metazoa</taxon>
        <taxon>Spiralia</taxon>
        <taxon>Lophotrochozoa</taxon>
        <taxon>Mollusca</taxon>
        <taxon>Gastropoda</taxon>
        <taxon>Heterobranchia</taxon>
        <taxon>Euthyneura</taxon>
        <taxon>Panpulmonata</taxon>
        <taxon>Sacoglossa</taxon>
        <taxon>Placobranchoidea</taxon>
        <taxon>Plakobranchidae</taxon>
        <taxon>Elysia</taxon>
    </lineage>
</organism>
<accession>A0AAE0ZC74</accession>
<dbReference type="AlphaFoldDB" id="A0AAE0ZC74"/>
<comment type="caution">
    <text evidence="1">The sequence shown here is derived from an EMBL/GenBank/DDBJ whole genome shotgun (WGS) entry which is preliminary data.</text>
</comment>
<protein>
    <submittedName>
        <fullName evidence="1">Uncharacterized protein</fullName>
    </submittedName>
</protein>
<name>A0AAE0ZC74_9GAST</name>
<dbReference type="EMBL" id="JAWDGP010004196">
    <property type="protein sequence ID" value="KAK3766774.1"/>
    <property type="molecule type" value="Genomic_DNA"/>
</dbReference>
<gene>
    <name evidence="1" type="ORF">RRG08_047297</name>
</gene>
<evidence type="ECO:0000313" key="1">
    <source>
        <dbReference type="EMBL" id="KAK3766774.1"/>
    </source>
</evidence>
<dbReference type="Proteomes" id="UP001283361">
    <property type="component" value="Unassembled WGS sequence"/>
</dbReference>
<evidence type="ECO:0000313" key="2">
    <source>
        <dbReference type="Proteomes" id="UP001283361"/>
    </source>
</evidence>
<sequence>MDLLHLTSKRSKPLFIIAYSFRQREKGDGCVLSTHRLKSVILLEGRYVKYRSHYGTLHLKRSTGRAPNHINAICLHVMSRAAQGSYLPQWSPDQMVD</sequence>
<keyword evidence="2" id="KW-1185">Reference proteome</keyword>
<reference evidence="1" key="1">
    <citation type="journal article" date="2023" name="G3 (Bethesda)">
        <title>A reference genome for the long-term kleptoplast-retaining sea slug Elysia crispata morphotype clarki.</title>
        <authorList>
            <person name="Eastman K.E."/>
            <person name="Pendleton A.L."/>
            <person name="Shaikh M.A."/>
            <person name="Suttiyut T."/>
            <person name="Ogas R."/>
            <person name="Tomko P."/>
            <person name="Gavelis G."/>
            <person name="Widhalm J.R."/>
            <person name="Wisecaver J.H."/>
        </authorList>
    </citation>
    <scope>NUCLEOTIDE SEQUENCE</scope>
    <source>
        <strain evidence="1">ECLA1</strain>
    </source>
</reference>
<proteinExistence type="predicted"/>